<dbReference type="PANTHER" id="PTHR43023:SF6">
    <property type="entry name" value="INTERMEMBRANE PHOSPHOLIPID TRANSPORT SYSTEM ATP-BINDING PROTEIN MLAF"/>
    <property type="match status" value="1"/>
</dbReference>
<dbReference type="InterPro" id="IPR003593">
    <property type="entry name" value="AAA+_ATPase"/>
</dbReference>
<name>A0A5D0MDC4_9BACT</name>
<dbReference type="PROSITE" id="PS50893">
    <property type="entry name" value="ABC_TRANSPORTER_2"/>
    <property type="match status" value="1"/>
</dbReference>
<dbReference type="InterPro" id="IPR017871">
    <property type="entry name" value="ABC_transporter-like_CS"/>
</dbReference>
<evidence type="ECO:0000313" key="5">
    <source>
        <dbReference type="EMBL" id="TYB30996.1"/>
    </source>
</evidence>
<accession>A0A5D0MDC4</accession>
<reference evidence="5" key="1">
    <citation type="submission" date="2019-08" db="EMBL/GenBank/DDBJ databases">
        <title>Genomic characterization of a novel candidate phylum (ARYD3) from a high temperature, high salinity tertiary oil reservoir in north central Oklahoma, USA.</title>
        <authorList>
            <person name="Youssef N.H."/>
            <person name="Yadav A."/>
            <person name="Elshahed M.S."/>
        </authorList>
    </citation>
    <scope>NUCLEOTIDE SEQUENCE [LARGE SCALE GENOMIC DNA]</scope>
    <source>
        <strain evidence="5">ARYD3</strain>
    </source>
</reference>
<comment type="caution">
    <text evidence="5">The sequence shown here is derived from an EMBL/GenBank/DDBJ whole genome shotgun (WGS) entry which is preliminary data.</text>
</comment>
<keyword evidence="1" id="KW-0813">Transport</keyword>
<dbReference type="PANTHER" id="PTHR43023">
    <property type="entry name" value="PROTEIN TRIGALACTOSYLDIACYLGLYCEROL 3, CHLOROPLASTIC"/>
    <property type="match status" value="1"/>
</dbReference>
<gene>
    <name evidence="5" type="ORF">FXF47_06115</name>
</gene>
<dbReference type="InterPro" id="IPR027417">
    <property type="entry name" value="P-loop_NTPase"/>
</dbReference>
<evidence type="ECO:0000256" key="2">
    <source>
        <dbReference type="ARBA" id="ARBA00022741"/>
    </source>
</evidence>
<dbReference type="Proteomes" id="UP000324143">
    <property type="component" value="Unassembled WGS sequence"/>
</dbReference>
<evidence type="ECO:0000259" key="4">
    <source>
        <dbReference type="PROSITE" id="PS50893"/>
    </source>
</evidence>
<sequence length="246" mass="27838">MIKVENLHKSFGKNKVLNGIDLTFEKGKITTIIGQSGSGKSVFLKHLVGLFKPDMGRVYVDNQDITDIEEEKMKKIREKFSYLFQGGALFDSLNILENVAFPVVWGTKKNPEDYDIKEKVKEVLARVGLKNIEYKKPSELSGGMKKRVALARAIIKEPEYILYDEPTTGLDPVMSATIDDIILKLNRDLNILTIVVSHDMQSVYKISDTICMLYGGKIVFEGTESQIKKCKDKHVNNFINRMSINS</sequence>
<keyword evidence="2" id="KW-0547">Nucleotide-binding</keyword>
<dbReference type="GO" id="GO:0005524">
    <property type="term" value="F:ATP binding"/>
    <property type="evidence" value="ECO:0007669"/>
    <property type="project" value="UniProtKB-KW"/>
</dbReference>
<dbReference type="GO" id="GO:0016887">
    <property type="term" value="F:ATP hydrolysis activity"/>
    <property type="evidence" value="ECO:0007669"/>
    <property type="project" value="InterPro"/>
</dbReference>
<dbReference type="Pfam" id="PF00005">
    <property type="entry name" value="ABC_tran"/>
    <property type="match status" value="1"/>
</dbReference>
<keyword evidence="6" id="KW-1185">Reference proteome</keyword>
<dbReference type="PROSITE" id="PS00211">
    <property type="entry name" value="ABC_TRANSPORTER_1"/>
    <property type="match status" value="1"/>
</dbReference>
<dbReference type="InterPro" id="IPR003439">
    <property type="entry name" value="ABC_transporter-like_ATP-bd"/>
</dbReference>
<keyword evidence="3 5" id="KW-0067">ATP-binding</keyword>
<dbReference type="AlphaFoldDB" id="A0A5D0MDC4"/>
<evidence type="ECO:0000256" key="3">
    <source>
        <dbReference type="ARBA" id="ARBA00022840"/>
    </source>
</evidence>
<dbReference type="Gene3D" id="3.40.50.300">
    <property type="entry name" value="P-loop containing nucleotide triphosphate hydrolases"/>
    <property type="match status" value="1"/>
</dbReference>
<dbReference type="EMBL" id="VSIX01000058">
    <property type="protein sequence ID" value="TYB30996.1"/>
    <property type="molecule type" value="Genomic_DNA"/>
</dbReference>
<protein>
    <submittedName>
        <fullName evidence="5">ATP-binding cassette domain-containing protein</fullName>
    </submittedName>
</protein>
<dbReference type="SMART" id="SM00382">
    <property type="entry name" value="AAA"/>
    <property type="match status" value="1"/>
</dbReference>
<feature type="domain" description="ABC transporter" evidence="4">
    <location>
        <begin position="2"/>
        <end position="240"/>
    </location>
</feature>
<evidence type="ECO:0000313" key="6">
    <source>
        <dbReference type="Proteomes" id="UP000324143"/>
    </source>
</evidence>
<evidence type="ECO:0000256" key="1">
    <source>
        <dbReference type="ARBA" id="ARBA00022448"/>
    </source>
</evidence>
<proteinExistence type="predicted"/>
<dbReference type="SUPFAM" id="SSF52540">
    <property type="entry name" value="P-loop containing nucleoside triphosphate hydrolases"/>
    <property type="match status" value="1"/>
</dbReference>
<organism evidence="5 6">
    <name type="scientific">Candidatus Mcinerneyibacterium aminivorans</name>
    <dbReference type="NCBI Taxonomy" id="2703815"/>
    <lineage>
        <taxon>Bacteria</taxon>
        <taxon>Candidatus Macinerneyibacteriota</taxon>
        <taxon>Candidatus Mcinerneyibacteria</taxon>
        <taxon>Candidatus Mcinerneyibacteriales</taxon>
        <taxon>Candidatus Mcinerneyibacteriaceae</taxon>
        <taxon>Candidatus Mcinerneyibacterium</taxon>
    </lineage>
</organism>